<dbReference type="EMBL" id="CP001634">
    <property type="protein sequence ID" value="ACR80496.1"/>
    <property type="molecule type" value="Genomic_DNA"/>
</dbReference>
<gene>
    <name evidence="3" type="ordered locus">Kole_1814</name>
</gene>
<dbReference type="OrthoDB" id="3771710at2"/>
<dbReference type="PROSITE" id="PS51186">
    <property type="entry name" value="GNAT"/>
    <property type="match status" value="1"/>
</dbReference>
<dbReference type="eggNOG" id="COG3153">
    <property type="taxonomic scope" value="Bacteria"/>
</dbReference>
<keyword evidence="1" id="KW-0812">Transmembrane</keyword>
<organism evidence="3 4">
    <name type="scientific">Kosmotoga olearia (strain ATCC BAA-1733 / DSM 21960 / TBF 19.5.1)</name>
    <dbReference type="NCBI Taxonomy" id="521045"/>
    <lineage>
        <taxon>Bacteria</taxon>
        <taxon>Thermotogati</taxon>
        <taxon>Thermotogota</taxon>
        <taxon>Thermotogae</taxon>
        <taxon>Kosmotogales</taxon>
        <taxon>Kosmotogaceae</taxon>
        <taxon>Kosmotoga</taxon>
    </lineage>
</organism>
<dbReference type="SUPFAM" id="SSF55729">
    <property type="entry name" value="Acyl-CoA N-acyltransferases (Nat)"/>
    <property type="match status" value="1"/>
</dbReference>
<keyword evidence="4" id="KW-1185">Reference proteome</keyword>
<keyword evidence="1" id="KW-0472">Membrane</keyword>
<evidence type="ECO:0000256" key="1">
    <source>
        <dbReference type="SAM" id="Phobius"/>
    </source>
</evidence>
<name>C5CG02_KOSOT</name>
<evidence type="ECO:0000313" key="3">
    <source>
        <dbReference type="EMBL" id="ACR80496.1"/>
    </source>
</evidence>
<evidence type="ECO:0000259" key="2">
    <source>
        <dbReference type="PROSITE" id="PS51186"/>
    </source>
</evidence>
<protein>
    <submittedName>
        <fullName evidence="3">GCN5-related N-acetyltransferase</fullName>
    </submittedName>
</protein>
<dbReference type="STRING" id="521045.Kole_1814"/>
<dbReference type="GO" id="GO:0016747">
    <property type="term" value="F:acyltransferase activity, transferring groups other than amino-acyl groups"/>
    <property type="evidence" value="ECO:0007669"/>
    <property type="project" value="InterPro"/>
</dbReference>
<dbReference type="AlphaFoldDB" id="C5CG02"/>
<reference evidence="3 4" key="2">
    <citation type="journal article" date="2011" name="J. Bacteriol.">
        <title>Genome Sequence of Kosmotoga olearia Strain TBF 19.5.1, a Thermophilic Bacterium with a Wide Growth Temperature Range, Isolated from the Troll B Oil Platform in the North Sea.</title>
        <authorList>
            <person name="Swithers K.S."/>
            <person name="Dipippo J.L."/>
            <person name="Bruce D.C."/>
            <person name="Detter C."/>
            <person name="Tapia R."/>
            <person name="Han S."/>
            <person name="Goodwin L.A."/>
            <person name="Han J."/>
            <person name="Woyke T."/>
            <person name="Pitluck S."/>
            <person name="Pennacchio L."/>
            <person name="Nolan M."/>
            <person name="Mikhailova N."/>
            <person name="Land M.L."/>
            <person name="Nesbo C.L."/>
            <person name="Gogarten J.P."/>
            <person name="Noll K.M."/>
        </authorList>
    </citation>
    <scope>NUCLEOTIDE SEQUENCE [LARGE SCALE GENOMIC DNA]</scope>
    <source>
        <strain evidence="4">ATCC BAA-1733 / DSM 21960 / TBF 19.5.1</strain>
    </source>
</reference>
<dbReference type="CDD" id="cd04301">
    <property type="entry name" value="NAT_SF"/>
    <property type="match status" value="1"/>
</dbReference>
<accession>C5CG02</accession>
<proteinExistence type="predicted"/>
<reference evidence="3 4" key="1">
    <citation type="submission" date="2009-06" db="EMBL/GenBank/DDBJ databases">
        <title>Complete sequence of Thermotogales bacterium TBF 19.5.1.</title>
        <authorList>
            <consortium name="US DOE Joint Genome Institute"/>
            <person name="Lucas S."/>
            <person name="Copeland A."/>
            <person name="Lapidus A."/>
            <person name="Glavina del Rio T."/>
            <person name="Tice H."/>
            <person name="Bruce D."/>
            <person name="Goodwin L."/>
            <person name="Pitluck S."/>
            <person name="Chertkov O."/>
            <person name="Brettin T."/>
            <person name="Detter J.C."/>
            <person name="Han C."/>
            <person name="Schmutz J."/>
            <person name="Larimer F."/>
            <person name="Land M."/>
            <person name="Hauser L."/>
            <person name="Kyrpides N."/>
            <person name="Ovchinnikova G."/>
            <person name="Noll K."/>
        </authorList>
    </citation>
    <scope>NUCLEOTIDE SEQUENCE [LARGE SCALE GENOMIC DNA]</scope>
    <source>
        <strain evidence="4">ATCC BAA-1733 / DSM 21960 / TBF 19.5.1</strain>
    </source>
</reference>
<dbReference type="InterPro" id="IPR000182">
    <property type="entry name" value="GNAT_dom"/>
</dbReference>
<feature type="domain" description="N-acetyltransferase" evidence="2">
    <location>
        <begin position="176"/>
        <end position="310"/>
    </location>
</feature>
<dbReference type="InterPro" id="IPR016181">
    <property type="entry name" value="Acyl_CoA_acyltransferase"/>
</dbReference>
<keyword evidence="1" id="KW-1133">Transmembrane helix</keyword>
<dbReference type="Pfam" id="PF00583">
    <property type="entry name" value="Acetyltransf_1"/>
    <property type="match status" value="1"/>
</dbReference>
<sequence length="310" mass="36322">MRRLIMRMFQEENDYWRIRNFLRQTLILNELRQLNWHVARLDYWRWHVIENGDAYDPVEKVTYIWETPDGKIAAVLNPEGRGDAFLHVHPAFRTKKMEEEMIAVAEKHLANSCSIGRKVLYVWAHENDDLRKGILEGRGYTKTEIRDCQHRRSLAIPIPDASVAKGYVIRALGDEQEIPARSWASWRAFHPNEPDEKYDGWEWYHNIQKQPLYRRDLDIVAVAPEGEIAAFCTIWYDDFTRTGYIEPVGTVPEHQRRGLGKTVMLEGLRRLKRMGAVVAFVSGFSTAANALYFSVMSDDHNFLVPWKKEF</sequence>
<dbReference type="RefSeq" id="WP_015869140.1">
    <property type="nucleotide sequence ID" value="NC_012785.1"/>
</dbReference>
<dbReference type="Gene3D" id="3.40.630.30">
    <property type="match status" value="1"/>
</dbReference>
<dbReference type="HOGENOM" id="CLU_056890_1_1_0"/>
<evidence type="ECO:0000313" key="4">
    <source>
        <dbReference type="Proteomes" id="UP000002382"/>
    </source>
</evidence>
<feature type="transmembrane region" description="Helical" evidence="1">
    <location>
        <begin position="274"/>
        <end position="295"/>
    </location>
</feature>
<dbReference type="KEGG" id="kol:Kole_1814"/>
<dbReference type="Proteomes" id="UP000002382">
    <property type="component" value="Chromosome"/>
</dbReference>